<sequence>MSHPERETWDCRGGEEGPGIPPRCWTGDICLSLAVMFLLVGDLSELNGHGGDTAYGLAPNLIDKTPKEYVKFS</sequence>
<protein>
    <submittedName>
        <fullName evidence="1">Uncharacterized protein</fullName>
    </submittedName>
</protein>
<reference evidence="1 2" key="1">
    <citation type="submission" date="2020-05" db="EMBL/GenBank/DDBJ databases">
        <authorList>
            <person name="Campoy J."/>
            <person name="Schneeberger K."/>
            <person name="Spophaly S."/>
        </authorList>
    </citation>
    <scope>NUCLEOTIDE SEQUENCE [LARGE SCALE GENOMIC DNA]</scope>
    <source>
        <strain evidence="1">PruArmRojPasFocal</strain>
    </source>
</reference>
<organism evidence="1 2">
    <name type="scientific">Prunus armeniaca</name>
    <name type="common">Apricot</name>
    <name type="synonym">Armeniaca vulgaris</name>
    <dbReference type="NCBI Taxonomy" id="36596"/>
    <lineage>
        <taxon>Eukaryota</taxon>
        <taxon>Viridiplantae</taxon>
        <taxon>Streptophyta</taxon>
        <taxon>Embryophyta</taxon>
        <taxon>Tracheophyta</taxon>
        <taxon>Spermatophyta</taxon>
        <taxon>Magnoliopsida</taxon>
        <taxon>eudicotyledons</taxon>
        <taxon>Gunneridae</taxon>
        <taxon>Pentapetalae</taxon>
        <taxon>rosids</taxon>
        <taxon>fabids</taxon>
        <taxon>Rosales</taxon>
        <taxon>Rosaceae</taxon>
        <taxon>Amygdaloideae</taxon>
        <taxon>Amygdaleae</taxon>
        <taxon>Prunus</taxon>
    </lineage>
</organism>
<dbReference type="Proteomes" id="UP000507222">
    <property type="component" value="Unassembled WGS sequence"/>
</dbReference>
<evidence type="ECO:0000313" key="1">
    <source>
        <dbReference type="EMBL" id="CAB4265029.1"/>
    </source>
</evidence>
<proteinExistence type="predicted"/>
<name>A0A6J5TMZ8_PRUAR</name>
<dbReference type="AlphaFoldDB" id="A0A6J5TMZ8"/>
<accession>A0A6J5TMZ8</accession>
<dbReference type="EMBL" id="CAEKDK010000001">
    <property type="protein sequence ID" value="CAB4265029.1"/>
    <property type="molecule type" value="Genomic_DNA"/>
</dbReference>
<evidence type="ECO:0000313" key="2">
    <source>
        <dbReference type="Proteomes" id="UP000507222"/>
    </source>
</evidence>
<gene>
    <name evidence="1" type="ORF">CURHAP_LOCUS7062</name>
</gene>